<dbReference type="OrthoDB" id="9778595at2"/>
<keyword evidence="7" id="KW-0274">FAD</keyword>
<dbReference type="PANTHER" id="PTHR30040">
    <property type="entry name" value="THIAMINE BIOSYNTHESIS LIPOPROTEIN APBE"/>
    <property type="match status" value="1"/>
</dbReference>
<dbReference type="EC" id="2.7.1.180" evidence="2"/>
<evidence type="ECO:0000256" key="4">
    <source>
        <dbReference type="ARBA" id="ARBA00022630"/>
    </source>
</evidence>
<dbReference type="PANTHER" id="PTHR30040:SF2">
    <property type="entry name" value="FAD:PROTEIN FMN TRANSFERASE"/>
    <property type="match status" value="1"/>
</dbReference>
<evidence type="ECO:0000256" key="6">
    <source>
        <dbReference type="ARBA" id="ARBA00022723"/>
    </source>
</evidence>
<protein>
    <recommendedName>
        <fullName evidence="3">FAD:protein FMN transferase</fullName>
        <ecNumber evidence="2">2.7.1.180</ecNumber>
    </recommendedName>
    <alternativeName>
        <fullName evidence="9">Flavin transferase</fullName>
    </alternativeName>
</protein>
<evidence type="ECO:0000256" key="1">
    <source>
        <dbReference type="ARBA" id="ARBA00001946"/>
    </source>
</evidence>
<dbReference type="InterPro" id="IPR014469">
    <property type="entry name" value="DUF2271"/>
</dbReference>
<organism evidence="11 12">
    <name type="scientific">Runella rosea</name>
    <dbReference type="NCBI Taxonomy" id="2259595"/>
    <lineage>
        <taxon>Bacteria</taxon>
        <taxon>Pseudomonadati</taxon>
        <taxon>Bacteroidota</taxon>
        <taxon>Cytophagia</taxon>
        <taxon>Cytophagales</taxon>
        <taxon>Spirosomataceae</taxon>
        <taxon>Runella</taxon>
    </lineage>
</organism>
<gene>
    <name evidence="11" type="ORF">DR864_21945</name>
</gene>
<dbReference type="GO" id="GO:0046872">
    <property type="term" value="F:metal ion binding"/>
    <property type="evidence" value="ECO:0007669"/>
    <property type="project" value="UniProtKB-KW"/>
</dbReference>
<dbReference type="InterPro" id="IPR003374">
    <property type="entry name" value="ApbE-like_sf"/>
</dbReference>
<dbReference type="RefSeq" id="WP_114068987.1">
    <property type="nucleotide sequence ID" value="NZ_CP030850.1"/>
</dbReference>
<proteinExistence type="predicted"/>
<keyword evidence="5" id="KW-0808">Transferase</keyword>
<evidence type="ECO:0000256" key="7">
    <source>
        <dbReference type="ARBA" id="ARBA00022827"/>
    </source>
</evidence>
<dbReference type="Proteomes" id="UP000251993">
    <property type="component" value="Chromosome"/>
</dbReference>
<keyword evidence="12" id="KW-1185">Reference proteome</keyword>
<dbReference type="KEGG" id="run:DR864_21945"/>
<dbReference type="GO" id="GO:0016740">
    <property type="term" value="F:transferase activity"/>
    <property type="evidence" value="ECO:0007669"/>
    <property type="project" value="UniProtKB-KW"/>
</dbReference>
<evidence type="ECO:0000256" key="2">
    <source>
        <dbReference type="ARBA" id="ARBA00011955"/>
    </source>
</evidence>
<dbReference type="SUPFAM" id="SSF143631">
    <property type="entry name" value="ApbE-like"/>
    <property type="match status" value="1"/>
</dbReference>
<dbReference type="Gene3D" id="3.10.520.10">
    <property type="entry name" value="ApbE-like domains"/>
    <property type="match status" value="1"/>
</dbReference>
<dbReference type="Pfam" id="PF02424">
    <property type="entry name" value="ApbE"/>
    <property type="match status" value="1"/>
</dbReference>
<keyword evidence="8" id="KW-0460">Magnesium</keyword>
<evidence type="ECO:0000256" key="3">
    <source>
        <dbReference type="ARBA" id="ARBA00016337"/>
    </source>
</evidence>
<keyword evidence="6" id="KW-0479">Metal-binding</keyword>
<evidence type="ECO:0000256" key="10">
    <source>
        <dbReference type="ARBA" id="ARBA00048540"/>
    </source>
</evidence>
<comment type="catalytic activity">
    <reaction evidence="10">
        <text>L-threonyl-[protein] + FAD = FMN-L-threonyl-[protein] + AMP + H(+)</text>
        <dbReference type="Rhea" id="RHEA:36847"/>
        <dbReference type="Rhea" id="RHEA-COMP:11060"/>
        <dbReference type="Rhea" id="RHEA-COMP:11061"/>
        <dbReference type="ChEBI" id="CHEBI:15378"/>
        <dbReference type="ChEBI" id="CHEBI:30013"/>
        <dbReference type="ChEBI" id="CHEBI:57692"/>
        <dbReference type="ChEBI" id="CHEBI:74257"/>
        <dbReference type="ChEBI" id="CHEBI:456215"/>
        <dbReference type="EC" id="2.7.1.180"/>
    </reaction>
</comment>
<name>A0A344TNK2_9BACT</name>
<sequence length="505" mass="55849">MNALKIGLASMASVVASPYQAIPEVQGLFVSHLENILGTSFDLKIVARSYAVARQTEKVILAEIERLNNIISSYLPTSEFSRWWISAQQTTPVSEDLWAVLNEFTEWHQQTNGALNAAAEVINQLWQKAAQTQTLPSEAERLNAVLAANQPHWNLDPTHQTATRLSQTPLRLHTFAKSYILDRAAEAALKNADVDAVVLNSGGDLVIRGNWTETVAITDPKTHAENATALTWLNVSNRAVATSGNYRRGVWVNNSWYSHIVDPRTGVPAQDIISATVVHPNAVTAGALATAFNVLTPAESIKLAASIPQTDYLIVTKEGQSFTSPDWNDLATPPASNPSVKTAQILSVSSIKDKLWNANQELLVSFELSRFEGRSHRPFVAVWIEDQNHVPVRQLAIWYNKPRWLPELRTWYTMQRNSGLNAASIAGATRSAGAYSLVWDGKDDQGQYVKQGKYTINIEAAREHGTYQLIRQEMDFNGKPKQQTLNGNTEIAAAALDYREKGSNR</sequence>
<keyword evidence="4" id="KW-0285">Flavoprotein</keyword>
<dbReference type="EMBL" id="CP030850">
    <property type="protein sequence ID" value="AXE20223.1"/>
    <property type="molecule type" value="Genomic_DNA"/>
</dbReference>
<dbReference type="AlphaFoldDB" id="A0A344TNK2"/>
<evidence type="ECO:0000256" key="5">
    <source>
        <dbReference type="ARBA" id="ARBA00022679"/>
    </source>
</evidence>
<dbReference type="Pfam" id="PF10029">
    <property type="entry name" value="DUF2271"/>
    <property type="match status" value="1"/>
</dbReference>
<evidence type="ECO:0000256" key="8">
    <source>
        <dbReference type="ARBA" id="ARBA00022842"/>
    </source>
</evidence>
<reference evidence="11 12" key="1">
    <citation type="submission" date="2018-07" db="EMBL/GenBank/DDBJ databases">
        <title>Genome sequencing of Runella.</title>
        <authorList>
            <person name="Baek M.-G."/>
            <person name="Yi H."/>
        </authorList>
    </citation>
    <scope>NUCLEOTIDE SEQUENCE [LARGE SCALE GENOMIC DNA]</scope>
    <source>
        <strain evidence="11 12">HYN0085</strain>
    </source>
</reference>
<comment type="cofactor">
    <cofactor evidence="1">
        <name>Mg(2+)</name>
        <dbReference type="ChEBI" id="CHEBI:18420"/>
    </cofactor>
</comment>
<dbReference type="InterPro" id="IPR024932">
    <property type="entry name" value="ApbE"/>
</dbReference>
<dbReference type="Gene3D" id="2.60.40.4070">
    <property type="match status" value="1"/>
</dbReference>
<evidence type="ECO:0000256" key="9">
    <source>
        <dbReference type="ARBA" id="ARBA00031306"/>
    </source>
</evidence>
<accession>A0A344TNK2</accession>
<evidence type="ECO:0000313" key="12">
    <source>
        <dbReference type="Proteomes" id="UP000251993"/>
    </source>
</evidence>
<evidence type="ECO:0000313" key="11">
    <source>
        <dbReference type="EMBL" id="AXE20223.1"/>
    </source>
</evidence>